<sequence length="217" mass="23879">MTLDTSVSTLFPALQSYADSLPEEFSTISAERKETLTLLVNFIVENTKASQGVNLNFICTHNSRRSQFGQVWARVAAAYYGISGIQTFSGGTEATAFNYRAVESLKHTGFQITDDQHATNPLYSVRYSEKEPVLQMFSKVYDDKANPESNFAAIMVCGQADEACPFIPGADKRISLPYTDPKNGDGTAQEAQGYNAASRLIAKELFWVFAEVKAQLA</sequence>
<protein>
    <submittedName>
        <fullName evidence="1">Protein-tyrosine-phosphatase</fullName>
    </submittedName>
</protein>
<reference evidence="1" key="1">
    <citation type="submission" date="2023-05" db="EMBL/GenBank/DDBJ databases">
        <authorList>
            <person name="Zhang X."/>
        </authorList>
    </citation>
    <scope>NUCLEOTIDE SEQUENCE</scope>
    <source>
        <strain evidence="1">BD1B2-1</strain>
    </source>
</reference>
<proteinExistence type="predicted"/>
<name>A0AAE3R484_9BACT</name>
<dbReference type="SUPFAM" id="SSF52788">
    <property type="entry name" value="Phosphotyrosine protein phosphatases I"/>
    <property type="match status" value="1"/>
</dbReference>
<dbReference type="PANTHER" id="PTHR43428">
    <property type="entry name" value="ARSENATE REDUCTASE"/>
    <property type="match status" value="1"/>
</dbReference>
<dbReference type="Gene3D" id="3.40.50.2300">
    <property type="match status" value="1"/>
</dbReference>
<evidence type="ECO:0000313" key="2">
    <source>
        <dbReference type="Proteomes" id="UP001232063"/>
    </source>
</evidence>
<dbReference type="EMBL" id="JASJOU010000008">
    <property type="protein sequence ID" value="MDJ1503444.1"/>
    <property type="molecule type" value="Genomic_DNA"/>
</dbReference>
<accession>A0AAE3R484</accession>
<evidence type="ECO:0000313" key="1">
    <source>
        <dbReference type="EMBL" id="MDJ1503444.1"/>
    </source>
</evidence>
<gene>
    <name evidence="1" type="ORF">QNI22_22435</name>
</gene>
<dbReference type="AlphaFoldDB" id="A0AAE3R484"/>
<comment type="caution">
    <text evidence="1">The sequence shown here is derived from an EMBL/GenBank/DDBJ whole genome shotgun (WGS) entry which is preliminary data.</text>
</comment>
<dbReference type="PANTHER" id="PTHR43428:SF1">
    <property type="entry name" value="ARSENATE REDUCTASE"/>
    <property type="match status" value="1"/>
</dbReference>
<dbReference type="RefSeq" id="WP_314514059.1">
    <property type="nucleotide sequence ID" value="NZ_JASJOU010000008.1"/>
</dbReference>
<organism evidence="1 2">
    <name type="scientific">Xanthocytophaga agilis</name>
    <dbReference type="NCBI Taxonomy" id="3048010"/>
    <lineage>
        <taxon>Bacteria</taxon>
        <taxon>Pseudomonadati</taxon>
        <taxon>Bacteroidota</taxon>
        <taxon>Cytophagia</taxon>
        <taxon>Cytophagales</taxon>
        <taxon>Rhodocytophagaceae</taxon>
        <taxon>Xanthocytophaga</taxon>
    </lineage>
</organism>
<dbReference type="Proteomes" id="UP001232063">
    <property type="component" value="Unassembled WGS sequence"/>
</dbReference>
<dbReference type="InterPro" id="IPR036196">
    <property type="entry name" value="Ptyr_pPase_sf"/>
</dbReference>
<keyword evidence="2" id="KW-1185">Reference proteome</keyword>